<protein>
    <recommendedName>
        <fullName evidence="4">Scaffold protein</fullName>
    </recommendedName>
</protein>
<accession>A0A0R1LQ94</accession>
<reference evidence="2 3" key="1">
    <citation type="journal article" date="2015" name="Genome Announc.">
        <title>Expanding the biotechnology potential of lactobacilli through comparative genomics of 213 strains and associated genera.</title>
        <authorList>
            <person name="Sun Z."/>
            <person name="Harris H.M."/>
            <person name="McCann A."/>
            <person name="Guo C."/>
            <person name="Argimon S."/>
            <person name="Zhang W."/>
            <person name="Yang X."/>
            <person name="Jeffery I.B."/>
            <person name="Cooney J.C."/>
            <person name="Kagawa T.F."/>
            <person name="Liu W."/>
            <person name="Song Y."/>
            <person name="Salvetti E."/>
            <person name="Wrobel A."/>
            <person name="Rasinkangas P."/>
            <person name="Parkhill J."/>
            <person name="Rea M.C."/>
            <person name="O'Sullivan O."/>
            <person name="Ritari J."/>
            <person name="Douillard F.P."/>
            <person name="Paul Ross R."/>
            <person name="Yang R."/>
            <person name="Briner A.E."/>
            <person name="Felis G.E."/>
            <person name="de Vos W.M."/>
            <person name="Barrangou R."/>
            <person name="Klaenhammer T.R."/>
            <person name="Caufield P.W."/>
            <person name="Cui Y."/>
            <person name="Zhang H."/>
            <person name="O'Toole P.W."/>
        </authorList>
    </citation>
    <scope>NUCLEOTIDE SEQUENCE [LARGE SCALE GENOMIC DNA]</scope>
    <source>
        <strain evidence="2 3">DSM 19394</strain>
    </source>
</reference>
<evidence type="ECO:0000313" key="3">
    <source>
        <dbReference type="Proteomes" id="UP000051955"/>
    </source>
</evidence>
<dbReference type="STRING" id="1423715.FD25_GL000195"/>
<dbReference type="EMBL" id="AZDV01000026">
    <property type="protein sequence ID" value="KRK94242.1"/>
    <property type="molecule type" value="Genomic_DNA"/>
</dbReference>
<feature type="compositionally biased region" description="Polar residues" evidence="1">
    <location>
        <begin position="45"/>
        <end position="61"/>
    </location>
</feature>
<feature type="compositionally biased region" description="Low complexity" evidence="1">
    <location>
        <begin position="189"/>
        <end position="198"/>
    </location>
</feature>
<organism evidence="2 3">
    <name type="scientific">Levilactobacillus acidifarinae DSM 19394 = JCM 15949</name>
    <dbReference type="NCBI Taxonomy" id="1423715"/>
    <lineage>
        <taxon>Bacteria</taxon>
        <taxon>Bacillati</taxon>
        <taxon>Bacillota</taxon>
        <taxon>Bacilli</taxon>
        <taxon>Lactobacillales</taxon>
        <taxon>Lactobacillaceae</taxon>
        <taxon>Levilactobacillus</taxon>
    </lineage>
</organism>
<dbReference type="PATRIC" id="fig|1423715.3.peg.210"/>
<gene>
    <name evidence="2" type="ORF">FD25_GL000195</name>
</gene>
<dbReference type="AlphaFoldDB" id="A0A0R1LQ94"/>
<dbReference type="InterPro" id="IPR025580">
    <property type="entry name" value="Gp46"/>
</dbReference>
<evidence type="ECO:0000313" key="2">
    <source>
        <dbReference type="EMBL" id="KRK94242.1"/>
    </source>
</evidence>
<feature type="region of interest" description="Disordered" evidence="1">
    <location>
        <begin position="186"/>
        <end position="223"/>
    </location>
</feature>
<dbReference type="OrthoDB" id="2329754at2"/>
<comment type="caution">
    <text evidence="2">The sequence shown here is derived from an EMBL/GenBank/DDBJ whole genome shotgun (WGS) entry which is preliminary data.</text>
</comment>
<feature type="compositionally biased region" description="Basic and acidic residues" evidence="1">
    <location>
        <begin position="104"/>
        <end position="114"/>
    </location>
</feature>
<sequence length="223" mass="24098">MLNYSEELDLQRFAEGDGDGEDGQGTGAENTNTNTQGDGQGTDNPNSQQTDPNAIVFKSQSDLDSWYDKKTAGTLEKAKAKWEKEAHEQKDYDKMTPAEQQAFDNDKRAKELDQKEQDMNIKLNRAGIVSRLSADGLPTSLADVFADASLNVKKVEDLDPLYQTLKTAYQGAVREGVDKKLVESANTPGAAGAAAGKKSAGETIADKRNDAQKPAGSNPWAIN</sequence>
<evidence type="ECO:0000256" key="1">
    <source>
        <dbReference type="SAM" id="MobiDB-lite"/>
    </source>
</evidence>
<dbReference type="Proteomes" id="UP000051955">
    <property type="component" value="Unassembled WGS sequence"/>
</dbReference>
<dbReference type="Pfam" id="PF14265">
    <property type="entry name" value="DUF4355"/>
    <property type="match status" value="1"/>
</dbReference>
<feature type="compositionally biased region" description="Basic and acidic residues" evidence="1">
    <location>
        <begin position="77"/>
        <end position="96"/>
    </location>
</feature>
<feature type="region of interest" description="Disordered" evidence="1">
    <location>
        <begin position="77"/>
        <end position="114"/>
    </location>
</feature>
<keyword evidence="3" id="KW-1185">Reference proteome</keyword>
<feature type="compositionally biased region" description="Low complexity" evidence="1">
    <location>
        <begin position="27"/>
        <end position="44"/>
    </location>
</feature>
<dbReference type="RefSeq" id="WP_057803077.1">
    <property type="nucleotide sequence ID" value="NZ_AZDV01000026.1"/>
</dbReference>
<feature type="region of interest" description="Disordered" evidence="1">
    <location>
        <begin position="1"/>
        <end position="61"/>
    </location>
</feature>
<proteinExistence type="predicted"/>
<name>A0A0R1LQ94_9LACO</name>
<evidence type="ECO:0008006" key="4">
    <source>
        <dbReference type="Google" id="ProtNLM"/>
    </source>
</evidence>